<evidence type="ECO:0000313" key="5">
    <source>
        <dbReference type="Proteomes" id="UP000247978"/>
    </source>
</evidence>
<evidence type="ECO:0000313" key="4">
    <source>
        <dbReference type="EMBL" id="PXW83747.1"/>
    </source>
</evidence>
<feature type="domain" description="Fumarylacetoacetase-like C-terminal" evidence="3">
    <location>
        <begin position="46"/>
        <end position="250"/>
    </location>
</feature>
<evidence type="ECO:0000259" key="3">
    <source>
        <dbReference type="Pfam" id="PF01557"/>
    </source>
</evidence>
<dbReference type="EMBL" id="QJJQ01000014">
    <property type="protein sequence ID" value="PXW83747.1"/>
    <property type="molecule type" value="Genomic_DNA"/>
</dbReference>
<dbReference type="InterPro" id="IPR012686">
    <property type="entry name" value="HPA_isomer/decarb_N"/>
</dbReference>
<protein>
    <submittedName>
        <fullName evidence="4">5-carboxy-2-oxohept-3-enedioate decarboxylase HpaG1 subunit</fullName>
    </submittedName>
</protein>
<gene>
    <name evidence="4" type="ORF">DFR56_11431</name>
</gene>
<dbReference type="Gene3D" id="3.90.850.10">
    <property type="entry name" value="Fumarylacetoacetase-like, C-terminal domain"/>
    <property type="match status" value="1"/>
</dbReference>
<dbReference type="InterPro" id="IPR051121">
    <property type="entry name" value="FAH"/>
</dbReference>
<dbReference type="AlphaFoldDB" id="A0A2V3VPG8"/>
<reference evidence="4 5" key="1">
    <citation type="submission" date="2018-05" db="EMBL/GenBank/DDBJ databases">
        <title>Genomic Encyclopedia of Type Strains, Phase IV (KMG-IV): sequencing the most valuable type-strain genomes for metagenomic binning, comparative biology and taxonomic classification.</title>
        <authorList>
            <person name="Goeker M."/>
        </authorList>
    </citation>
    <scope>NUCLEOTIDE SEQUENCE [LARGE SCALE GENOMIC DNA]</scope>
    <source>
        <strain evidence="4 5">DSM 28556</strain>
    </source>
</reference>
<evidence type="ECO:0000256" key="1">
    <source>
        <dbReference type="ARBA" id="ARBA00010211"/>
    </source>
</evidence>
<dbReference type="InterPro" id="IPR011234">
    <property type="entry name" value="Fumarylacetoacetase-like_C"/>
</dbReference>
<evidence type="ECO:0000256" key="2">
    <source>
        <dbReference type="ARBA" id="ARBA00022723"/>
    </source>
</evidence>
<dbReference type="GO" id="GO:0046872">
    <property type="term" value="F:metal ion binding"/>
    <property type="evidence" value="ECO:0007669"/>
    <property type="project" value="UniProtKB-KW"/>
</dbReference>
<dbReference type="SUPFAM" id="SSF56529">
    <property type="entry name" value="FAH"/>
    <property type="match status" value="1"/>
</dbReference>
<comment type="caution">
    <text evidence="4">The sequence shown here is derived from an EMBL/GenBank/DDBJ whole genome shotgun (WGS) entry which is preliminary data.</text>
</comment>
<dbReference type="OrthoDB" id="9805307at2"/>
<dbReference type="Proteomes" id="UP000247978">
    <property type="component" value="Unassembled WGS sequence"/>
</dbReference>
<keyword evidence="2" id="KW-0479">Metal-binding</keyword>
<proteinExistence type="inferred from homology"/>
<dbReference type="NCBIfam" id="TIGR02305">
    <property type="entry name" value="HpaG-N-term"/>
    <property type="match status" value="1"/>
</dbReference>
<sequence>MQKVTLKLRGIEQVLEGEVNEQGTVEIQGIDYELDALPVDVPVNGTIYGTLLNYQGAFEVLEPAMKEAPYKNPPKAPVLYIKPKNTFISSGKPIPLPEQVEALEIGAALGIVIGKTATKVSEKDVQEYIAGYTVVNDVSIPHESVHRPAVKEKARDGFCPIGPWIVSRDSVDNANDLRITVSINGEVNQENTTKNLIRSVEKLIADVTDYMTLYKGDVLLVGVPENAPLAKANDLVTVEIEQIGKIENRVMSEQDVIGGDTV</sequence>
<dbReference type="GO" id="GO:0018800">
    <property type="term" value="F:5-oxopent-3-ene-1,2,5-tricarboxylate decarboxylase activity"/>
    <property type="evidence" value="ECO:0007669"/>
    <property type="project" value="InterPro"/>
</dbReference>
<dbReference type="RefSeq" id="WP_110396621.1">
    <property type="nucleotide sequence ID" value="NZ_JBHUHB010000001.1"/>
</dbReference>
<dbReference type="PANTHER" id="PTHR42796">
    <property type="entry name" value="FUMARYLACETOACETATE HYDROLASE DOMAIN-CONTAINING PROTEIN 2A-RELATED"/>
    <property type="match status" value="1"/>
</dbReference>
<dbReference type="GO" id="GO:0044281">
    <property type="term" value="P:small molecule metabolic process"/>
    <property type="evidence" value="ECO:0007669"/>
    <property type="project" value="UniProtKB-ARBA"/>
</dbReference>
<dbReference type="PANTHER" id="PTHR42796:SF4">
    <property type="entry name" value="FUMARYLACETOACETATE HYDROLASE DOMAIN-CONTAINING PROTEIN 2A"/>
    <property type="match status" value="1"/>
</dbReference>
<dbReference type="InterPro" id="IPR036663">
    <property type="entry name" value="Fumarylacetoacetase_C_sf"/>
</dbReference>
<keyword evidence="5" id="KW-1185">Reference proteome</keyword>
<comment type="similarity">
    <text evidence="1">Belongs to the FAH family.</text>
</comment>
<organism evidence="4 5">
    <name type="scientific">Pseudogracilibacillus auburnensis</name>
    <dbReference type="NCBI Taxonomy" id="1494959"/>
    <lineage>
        <taxon>Bacteria</taxon>
        <taxon>Bacillati</taxon>
        <taxon>Bacillota</taxon>
        <taxon>Bacilli</taxon>
        <taxon>Bacillales</taxon>
        <taxon>Bacillaceae</taxon>
        <taxon>Pseudogracilibacillus</taxon>
    </lineage>
</organism>
<name>A0A2V3VPG8_9BACI</name>
<dbReference type="GO" id="GO:0008704">
    <property type="term" value="F:5-carboxymethyl-2-hydroxymuconate delta-isomerase activity"/>
    <property type="evidence" value="ECO:0007669"/>
    <property type="project" value="InterPro"/>
</dbReference>
<dbReference type="Pfam" id="PF01557">
    <property type="entry name" value="FAA_hydrolase"/>
    <property type="match status" value="1"/>
</dbReference>
<accession>A0A2V3VPG8</accession>